<dbReference type="RefSeq" id="WP_055295013.1">
    <property type="nucleotide sequence ID" value="NZ_CAXSTI010000001.1"/>
</dbReference>
<evidence type="ECO:0000259" key="3">
    <source>
        <dbReference type="Pfam" id="PF13439"/>
    </source>
</evidence>
<sequence length="388" mass="45200">MEDSKKKIVHLCLSSFYIDGYSYQENMLPKYHVKLGYDVTVIASLVSYDKNGMRCYLKEGEYKCNRDGYKVIRIDYKKGFFRILYKRLRFYSNTYDLLVSEKPDIIFVHNTSFGDAKYVKKYMKEHPGTFLFADSHADWINSARNFLSKNILHKIIWRHYTQMLLPYYQKVYGVLPIRCDFLYDVYSVPREKIELLPLGVDDDAIPSNKEEIKNDIRNKLRIKTTDLVIITGGKIDRLKNTHKLMQAFSEINDEKIHLIIFGVVIPDFKEEFDRLLTKNMHYVGWCNSEDVINYMVSADLACFPGTHSTLWEEAVGLSLPCILKNWEGMHHVDINGNCLFLKDDTVAGIKEILLKIIEKDTLKELKQKAQIAAASFRYSEIAQKAIGM</sequence>
<evidence type="ECO:0000313" key="4">
    <source>
        <dbReference type="EMBL" id="KAA3757244.1"/>
    </source>
</evidence>
<dbReference type="Pfam" id="PF13439">
    <property type="entry name" value="Glyco_transf_4"/>
    <property type="match status" value="1"/>
</dbReference>
<proteinExistence type="predicted"/>
<dbReference type="Pfam" id="PF00534">
    <property type="entry name" value="Glycos_transf_1"/>
    <property type="match status" value="1"/>
</dbReference>
<dbReference type="GO" id="GO:0016757">
    <property type="term" value="F:glycosyltransferase activity"/>
    <property type="evidence" value="ECO:0007669"/>
    <property type="project" value="InterPro"/>
</dbReference>
<dbReference type="PANTHER" id="PTHR46401">
    <property type="entry name" value="GLYCOSYLTRANSFERASE WBBK-RELATED"/>
    <property type="match status" value="1"/>
</dbReference>
<comment type="caution">
    <text evidence="4">The sequence shown here is derived from an EMBL/GenBank/DDBJ whole genome shotgun (WGS) entry which is preliminary data.</text>
</comment>
<dbReference type="GO" id="GO:0009103">
    <property type="term" value="P:lipopolysaccharide biosynthetic process"/>
    <property type="evidence" value="ECO:0007669"/>
    <property type="project" value="TreeGrafter"/>
</dbReference>
<name>A0A7J4XCU3_9BACE</name>
<organism evidence="4 5">
    <name type="scientific">Bacteroides salyersiae</name>
    <dbReference type="NCBI Taxonomy" id="291644"/>
    <lineage>
        <taxon>Bacteria</taxon>
        <taxon>Pseudomonadati</taxon>
        <taxon>Bacteroidota</taxon>
        <taxon>Bacteroidia</taxon>
        <taxon>Bacteroidales</taxon>
        <taxon>Bacteroidaceae</taxon>
        <taxon>Bacteroides</taxon>
    </lineage>
</organism>
<dbReference type="Gene3D" id="3.40.50.2000">
    <property type="entry name" value="Glycogen Phosphorylase B"/>
    <property type="match status" value="2"/>
</dbReference>
<dbReference type="PANTHER" id="PTHR46401:SF2">
    <property type="entry name" value="GLYCOSYLTRANSFERASE WBBK-RELATED"/>
    <property type="match status" value="1"/>
</dbReference>
<evidence type="ECO:0000256" key="1">
    <source>
        <dbReference type="ARBA" id="ARBA00022679"/>
    </source>
</evidence>
<evidence type="ECO:0000313" key="5">
    <source>
        <dbReference type="Proteomes" id="UP000422221"/>
    </source>
</evidence>
<feature type="domain" description="Glycosyltransferase subfamily 4-like N-terminal" evidence="3">
    <location>
        <begin position="31"/>
        <end position="203"/>
    </location>
</feature>
<reference evidence="4 5" key="1">
    <citation type="journal article" date="2019" name="Nat. Med.">
        <title>A library of human gut bacterial isolates paired with longitudinal multiomics data enables mechanistic microbiome research.</title>
        <authorList>
            <person name="Poyet M."/>
            <person name="Groussin M."/>
            <person name="Gibbons S.M."/>
            <person name="Avila-Pacheco J."/>
            <person name="Jiang X."/>
            <person name="Kearney S.M."/>
            <person name="Perrotta A.R."/>
            <person name="Berdy B."/>
            <person name="Zhao S."/>
            <person name="Lieberman T.D."/>
            <person name="Swanson P.K."/>
            <person name="Smith M."/>
            <person name="Roesemann S."/>
            <person name="Alexander J.E."/>
            <person name="Rich S.A."/>
            <person name="Livny J."/>
            <person name="Vlamakis H."/>
            <person name="Clish C."/>
            <person name="Bullock K."/>
            <person name="Deik A."/>
            <person name="Scott J."/>
            <person name="Pierce K.A."/>
            <person name="Xavier R.J."/>
            <person name="Alm E.J."/>
        </authorList>
    </citation>
    <scope>NUCLEOTIDE SEQUENCE [LARGE SCALE GENOMIC DNA]</scope>
    <source>
        <strain evidence="4 5">BIOML-A10</strain>
    </source>
</reference>
<dbReference type="AlphaFoldDB" id="A0A7J4XCU3"/>
<dbReference type="InterPro" id="IPR001296">
    <property type="entry name" value="Glyco_trans_1"/>
</dbReference>
<dbReference type="GeneID" id="93116820"/>
<dbReference type="SUPFAM" id="SSF53756">
    <property type="entry name" value="UDP-Glycosyltransferase/glycogen phosphorylase"/>
    <property type="match status" value="1"/>
</dbReference>
<gene>
    <name evidence="4" type="ORF">F3F73_22410</name>
</gene>
<protein>
    <submittedName>
        <fullName evidence="4">Glycosyltransferase family 4 protein</fullName>
    </submittedName>
</protein>
<dbReference type="InterPro" id="IPR028098">
    <property type="entry name" value="Glyco_trans_4-like_N"/>
</dbReference>
<dbReference type="EMBL" id="VWMK01000035">
    <property type="protein sequence ID" value="KAA3757244.1"/>
    <property type="molecule type" value="Genomic_DNA"/>
</dbReference>
<feature type="domain" description="Glycosyl transferase family 1" evidence="2">
    <location>
        <begin position="213"/>
        <end position="366"/>
    </location>
</feature>
<dbReference type="Proteomes" id="UP000422221">
    <property type="component" value="Unassembled WGS sequence"/>
</dbReference>
<dbReference type="CDD" id="cd03801">
    <property type="entry name" value="GT4_PimA-like"/>
    <property type="match status" value="1"/>
</dbReference>
<accession>A0A7J4XCU3</accession>
<keyword evidence="1 4" id="KW-0808">Transferase</keyword>
<evidence type="ECO:0000259" key="2">
    <source>
        <dbReference type="Pfam" id="PF00534"/>
    </source>
</evidence>